<keyword evidence="7" id="KW-0325">Glycoprotein</keyword>
<dbReference type="Proteomes" id="UP000734854">
    <property type="component" value="Unassembled WGS sequence"/>
</dbReference>
<dbReference type="GO" id="GO:0005524">
    <property type="term" value="F:ATP binding"/>
    <property type="evidence" value="ECO:0007669"/>
    <property type="project" value="InterPro"/>
</dbReference>
<feature type="transmembrane region" description="Helical" evidence="8">
    <location>
        <begin position="21"/>
        <end position="47"/>
    </location>
</feature>
<evidence type="ECO:0000256" key="2">
    <source>
        <dbReference type="ARBA" id="ARBA00022448"/>
    </source>
</evidence>
<evidence type="ECO:0000256" key="6">
    <source>
        <dbReference type="ARBA" id="ARBA00023136"/>
    </source>
</evidence>
<evidence type="ECO:0000256" key="5">
    <source>
        <dbReference type="ARBA" id="ARBA00022989"/>
    </source>
</evidence>
<evidence type="ECO:0000256" key="1">
    <source>
        <dbReference type="ARBA" id="ARBA00007577"/>
    </source>
</evidence>
<evidence type="ECO:0000313" key="10">
    <source>
        <dbReference type="Proteomes" id="UP000734854"/>
    </source>
</evidence>
<dbReference type="AlphaFoldDB" id="A0A8J5EVC0"/>
<dbReference type="SUPFAM" id="SSF90123">
    <property type="entry name" value="ABC transporter transmembrane region"/>
    <property type="match status" value="1"/>
</dbReference>
<feature type="transmembrane region" description="Helical" evidence="8">
    <location>
        <begin position="76"/>
        <end position="98"/>
    </location>
</feature>
<organism evidence="9 10">
    <name type="scientific">Zingiber officinale</name>
    <name type="common">Ginger</name>
    <name type="synonym">Amomum zingiber</name>
    <dbReference type="NCBI Taxonomy" id="94328"/>
    <lineage>
        <taxon>Eukaryota</taxon>
        <taxon>Viridiplantae</taxon>
        <taxon>Streptophyta</taxon>
        <taxon>Embryophyta</taxon>
        <taxon>Tracheophyta</taxon>
        <taxon>Spermatophyta</taxon>
        <taxon>Magnoliopsida</taxon>
        <taxon>Liliopsida</taxon>
        <taxon>Zingiberales</taxon>
        <taxon>Zingiberaceae</taxon>
        <taxon>Zingiber</taxon>
    </lineage>
</organism>
<keyword evidence="6 8" id="KW-0472">Membrane</keyword>
<comment type="caution">
    <text evidence="9">The sequence shown here is derived from an EMBL/GenBank/DDBJ whole genome shotgun (WGS) entry which is preliminary data.</text>
</comment>
<dbReference type="EMBL" id="JACMSC010000020">
    <property type="protein sequence ID" value="KAG6472909.1"/>
    <property type="molecule type" value="Genomic_DNA"/>
</dbReference>
<dbReference type="GO" id="GO:0016020">
    <property type="term" value="C:membrane"/>
    <property type="evidence" value="ECO:0007669"/>
    <property type="project" value="InterPro"/>
</dbReference>
<name>A0A8J5EVC0_ZINOF</name>
<evidence type="ECO:0000256" key="7">
    <source>
        <dbReference type="ARBA" id="ARBA00023180"/>
    </source>
</evidence>
<evidence type="ECO:0000256" key="3">
    <source>
        <dbReference type="ARBA" id="ARBA00022692"/>
    </source>
</evidence>
<evidence type="ECO:0000256" key="8">
    <source>
        <dbReference type="SAM" id="Phobius"/>
    </source>
</evidence>
<protein>
    <submittedName>
        <fullName evidence="9">Uncharacterized protein</fullName>
    </submittedName>
</protein>
<keyword evidence="10" id="KW-1185">Reference proteome</keyword>
<dbReference type="Gene3D" id="1.20.1560.10">
    <property type="entry name" value="ABC transporter type 1, transmembrane domain"/>
    <property type="match status" value="1"/>
</dbReference>
<sequence length="129" mass="14471">MCSPSSTSFSSRQSIVCHGDMVDTLLMTLAFVGAVGDGLSTLAFYMFTRTSTDVNTSITSDILIIQDCFNEKVPNYIMNGATFIACYAVGFFIMWWLAQVASPTMVLLVNPDIMYDRILMELTQMMWRM</sequence>
<dbReference type="PANTHER" id="PTHR45136:SF2">
    <property type="entry name" value="ABC TRANSPORTER DOMAIN-CONTAINING PROTEIN"/>
    <property type="match status" value="1"/>
</dbReference>
<keyword evidence="5 8" id="KW-1133">Transmembrane helix</keyword>
<evidence type="ECO:0000256" key="4">
    <source>
        <dbReference type="ARBA" id="ARBA00022737"/>
    </source>
</evidence>
<dbReference type="PANTHER" id="PTHR45136">
    <property type="entry name" value="ABC TRANSPORTER DOMAIN-CONTAINING PROTEIN"/>
    <property type="match status" value="1"/>
</dbReference>
<keyword evidence="3 8" id="KW-0812">Transmembrane</keyword>
<accession>A0A8J5EVC0</accession>
<comment type="similarity">
    <text evidence="1">Belongs to the ABC transporter superfamily. ABCB family. Multidrug resistance exporter (TC 3.A.1.201) subfamily.</text>
</comment>
<reference evidence="9 10" key="1">
    <citation type="submission" date="2020-08" db="EMBL/GenBank/DDBJ databases">
        <title>Plant Genome Project.</title>
        <authorList>
            <person name="Zhang R.-G."/>
        </authorList>
    </citation>
    <scope>NUCLEOTIDE SEQUENCE [LARGE SCALE GENOMIC DNA]</scope>
    <source>
        <tissue evidence="9">Rhizome</tissue>
    </source>
</reference>
<gene>
    <name evidence="9" type="ORF">ZIOFF_070387</name>
</gene>
<keyword evidence="2" id="KW-0813">Transport</keyword>
<evidence type="ECO:0000313" key="9">
    <source>
        <dbReference type="EMBL" id="KAG6472909.1"/>
    </source>
</evidence>
<keyword evidence="4" id="KW-0677">Repeat</keyword>
<dbReference type="InterPro" id="IPR036640">
    <property type="entry name" value="ABC1_TM_sf"/>
</dbReference>
<proteinExistence type="inferred from homology"/>